<evidence type="ECO:0000256" key="1">
    <source>
        <dbReference type="SAM" id="SignalP"/>
    </source>
</evidence>
<evidence type="ECO:0000313" key="2">
    <source>
        <dbReference type="EMBL" id="KAJ7764283.1"/>
    </source>
</evidence>
<name>A0AAD7JI07_9AGAR</name>
<feature type="chain" id="PRO_5042061587" description="Secreted protein" evidence="1">
    <location>
        <begin position="32"/>
        <end position="145"/>
    </location>
</feature>
<evidence type="ECO:0000313" key="3">
    <source>
        <dbReference type="Proteomes" id="UP001215598"/>
    </source>
</evidence>
<keyword evidence="3" id="KW-1185">Reference proteome</keyword>
<comment type="caution">
    <text evidence="2">The sequence shown here is derived from an EMBL/GenBank/DDBJ whole genome shotgun (WGS) entry which is preliminary data.</text>
</comment>
<accession>A0AAD7JI07</accession>
<proteinExistence type="predicted"/>
<reference evidence="2" key="1">
    <citation type="submission" date="2023-03" db="EMBL/GenBank/DDBJ databases">
        <title>Massive genome expansion in bonnet fungi (Mycena s.s.) driven by repeated elements and novel gene families across ecological guilds.</title>
        <authorList>
            <consortium name="Lawrence Berkeley National Laboratory"/>
            <person name="Harder C.B."/>
            <person name="Miyauchi S."/>
            <person name="Viragh M."/>
            <person name="Kuo A."/>
            <person name="Thoen E."/>
            <person name="Andreopoulos B."/>
            <person name="Lu D."/>
            <person name="Skrede I."/>
            <person name="Drula E."/>
            <person name="Henrissat B."/>
            <person name="Morin E."/>
            <person name="Kohler A."/>
            <person name="Barry K."/>
            <person name="LaButti K."/>
            <person name="Morin E."/>
            <person name="Salamov A."/>
            <person name="Lipzen A."/>
            <person name="Mereny Z."/>
            <person name="Hegedus B."/>
            <person name="Baldrian P."/>
            <person name="Stursova M."/>
            <person name="Weitz H."/>
            <person name="Taylor A."/>
            <person name="Grigoriev I.V."/>
            <person name="Nagy L.G."/>
            <person name="Martin F."/>
            <person name="Kauserud H."/>
        </authorList>
    </citation>
    <scope>NUCLEOTIDE SEQUENCE</scope>
    <source>
        <strain evidence="2">CBHHK182m</strain>
    </source>
</reference>
<gene>
    <name evidence="2" type="ORF">B0H16DRAFT_1526609</name>
</gene>
<protein>
    <recommendedName>
        <fullName evidence="4">Secreted protein</fullName>
    </recommendedName>
</protein>
<dbReference type="Proteomes" id="UP001215598">
    <property type="component" value="Unassembled WGS sequence"/>
</dbReference>
<dbReference type="EMBL" id="JARKIB010000028">
    <property type="protein sequence ID" value="KAJ7764283.1"/>
    <property type="molecule type" value="Genomic_DNA"/>
</dbReference>
<sequence length="145" mass="14881">MRRSIPPHPPSDIQSFFLLLAAALGAGAAVARHAPLIINTPCAVRSCFASLPAPLNPPAAQCEPLLITWSGGIRAVQTNPIQPLPIASTGPVPVTDTSFTWVVNATLGQSLVLLVTDEENGSLHTVSSAPFTVIPGAGDGCINGN</sequence>
<feature type="signal peptide" evidence="1">
    <location>
        <begin position="1"/>
        <end position="31"/>
    </location>
</feature>
<organism evidence="2 3">
    <name type="scientific">Mycena metata</name>
    <dbReference type="NCBI Taxonomy" id="1033252"/>
    <lineage>
        <taxon>Eukaryota</taxon>
        <taxon>Fungi</taxon>
        <taxon>Dikarya</taxon>
        <taxon>Basidiomycota</taxon>
        <taxon>Agaricomycotina</taxon>
        <taxon>Agaricomycetes</taxon>
        <taxon>Agaricomycetidae</taxon>
        <taxon>Agaricales</taxon>
        <taxon>Marasmiineae</taxon>
        <taxon>Mycenaceae</taxon>
        <taxon>Mycena</taxon>
    </lineage>
</organism>
<evidence type="ECO:0008006" key="4">
    <source>
        <dbReference type="Google" id="ProtNLM"/>
    </source>
</evidence>
<keyword evidence="1" id="KW-0732">Signal</keyword>
<dbReference type="AlphaFoldDB" id="A0AAD7JI07"/>